<feature type="domain" description="AsmA" evidence="2">
    <location>
        <begin position="327"/>
        <end position="563"/>
    </location>
</feature>
<evidence type="ECO:0000259" key="2">
    <source>
        <dbReference type="Pfam" id="PF05170"/>
    </source>
</evidence>
<feature type="region of interest" description="Disordered" evidence="1">
    <location>
        <begin position="665"/>
        <end position="685"/>
    </location>
</feature>
<dbReference type="Proteomes" id="UP001371218">
    <property type="component" value="Unassembled WGS sequence"/>
</dbReference>
<evidence type="ECO:0000256" key="1">
    <source>
        <dbReference type="SAM" id="MobiDB-lite"/>
    </source>
</evidence>
<comment type="caution">
    <text evidence="3">The sequence shown here is derived from an EMBL/GenBank/DDBJ whole genome shotgun (WGS) entry which is preliminary data.</text>
</comment>
<dbReference type="Pfam" id="PF05170">
    <property type="entry name" value="AsmA"/>
    <property type="match status" value="1"/>
</dbReference>
<proteinExistence type="predicted"/>
<feature type="compositionally biased region" description="Low complexity" evidence="1">
    <location>
        <begin position="666"/>
        <end position="685"/>
    </location>
</feature>
<evidence type="ECO:0000313" key="3">
    <source>
        <dbReference type="EMBL" id="MEK8034596.1"/>
    </source>
</evidence>
<dbReference type="RefSeq" id="WP_341429024.1">
    <property type="nucleotide sequence ID" value="NZ_JBBUTG010000031.1"/>
</dbReference>
<dbReference type="PANTHER" id="PTHR30441">
    <property type="entry name" value="DUF748 DOMAIN-CONTAINING PROTEIN"/>
    <property type="match status" value="1"/>
</dbReference>
<dbReference type="EMBL" id="JBBUTG010000031">
    <property type="protein sequence ID" value="MEK8034596.1"/>
    <property type="molecule type" value="Genomic_DNA"/>
</dbReference>
<gene>
    <name evidence="3" type="ORF">AACH06_27590</name>
</gene>
<reference evidence="3 4" key="1">
    <citation type="submission" date="2024-04" db="EMBL/GenBank/DDBJ databases">
        <title>Novel species of the genus Ideonella isolated from streams.</title>
        <authorList>
            <person name="Lu H."/>
        </authorList>
    </citation>
    <scope>NUCLEOTIDE SEQUENCE [LARGE SCALE GENOMIC DNA]</scope>
    <source>
        <strain evidence="3 4">DXS29W</strain>
    </source>
</reference>
<sequence length="685" mass="73972">MLTRPNLARRPTVLWSMAGVLAAVTVALGVAEWQGWRFLARPAERWLSQHLEREVRFGAAESTGFRLSLWRGIRLQVADLSIANPPWSQLGPMLTAHQAELRLRYRDLWAARGGCALNVQALQADTLQLRLERRQDGRASWQFGGADSGLAAAEPAINGVHFESLMVRDGRLHWIDEPSQVTLDGEFAYRPDAWRQTPGWVAQAKGRYRDAPMAWQARTAAVLPGIDALAPAEVPLSVEGSAGRARLKFEGSIRDLFGEQSLNGRYALSGPSLAAVGDPLGVTLPTTAEFTLRGQLQRDGDRWRTQVESAQIGRSRLSGDFEFHHVAGQVPSLTGELRGTALWLQDLGPAIGVEPGTGLAGQPERPTSSTAARRVLPDRPLDLPSLAAMKADVRVRLDRFELGHPKLESIRPLKARITLGDSVLTVKDLDATLAQGRIWGGFQLDARQPRDGIWDVNLSTQGLRLEQWIDQARPAGQPPYVAGDIGGQLQLRGHGRSVAELLAHADGQAKLWWTEGQISHLVVEGSGIDLAQALGVMVTGDRALPVQCGAADLRIRQGIVSPQVMVVDTSDSTLWATGHISLASEELSLTGHVAPKDVSPLALRTPVRVRGTLADPDLSLAKGPLVRRAVPALLLGMLNPLAALLPLIDLGSGEARDRLNGCRTLAARQPAPAPSRARSARPGAS</sequence>
<keyword evidence="4" id="KW-1185">Reference proteome</keyword>
<evidence type="ECO:0000313" key="4">
    <source>
        <dbReference type="Proteomes" id="UP001371218"/>
    </source>
</evidence>
<organism evidence="3 4">
    <name type="scientific">Ideonella lacteola</name>
    <dbReference type="NCBI Taxonomy" id="2984193"/>
    <lineage>
        <taxon>Bacteria</taxon>
        <taxon>Pseudomonadati</taxon>
        <taxon>Pseudomonadota</taxon>
        <taxon>Betaproteobacteria</taxon>
        <taxon>Burkholderiales</taxon>
        <taxon>Sphaerotilaceae</taxon>
        <taxon>Ideonella</taxon>
    </lineage>
</organism>
<dbReference type="InterPro" id="IPR007844">
    <property type="entry name" value="AsmA"/>
</dbReference>
<accession>A0ABU9BXI0</accession>
<name>A0ABU9BXI0_9BURK</name>
<protein>
    <submittedName>
        <fullName evidence="3">AsmA family protein</fullName>
    </submittedName>
</protein>
<dbReference type="InterPro" id="IPR052894">
    <property type="entry name" value="AsmA-related"/>
</dbReference>
<dbReference type="PANTHER" id="PTHR30441:SF9">
    <property type="entry name" value="ASMA FAMILY PROTEIN YHJG"/>
    <property type="match status" value="1"/>
</dbReference>